<dbReference type="GO" id="GO:0030490">
    <property type="term" value="P:maturation of SSU-rRNA"/>
    <property type="evidence" value="ECO:0007669"/>
    <property type="project" value="InterPro"/>
</dbReference>
<evidence type="ECO:0000256" key="1">
    <source>
        <dbReference type="ARBA" id="ARBA00004604"/>
    </source>
</evidence>
<keyword evidence="3" id="KW-0805">Transcription regulation</keyword>
<dbReference type="InterPro" id="IPR042859">
    <property type="entry name" value="NOL11"/>
</dbReference>
<dbReference type="PANTHER" id="PTHR15633:SF2">
    <property type="entry name" value="NUCLEOLAR PROTEIN 11"/>
    <property type="match status" value="1"/>
</dbReference>
<comment type="subcellular location">
    <subcellularLocation>
        <location evidence="1">Nucleus</location>
        <location evidence="1">Nucleolus</location>
    </subcellularLocation>
</comment>
<dbReference type="InterPro" id="IPR012584">
    <property type="entry name" value="NOL11_N"/>
</dbReference>
<evidence type="ECO:0008006" key="11">
    <source>
        <dbReference type="Google" id="ProtNLM"/>
    </source>
</evidence>
<keyword evidence="2" id="KW-0698">rRNA processing</keyword>
<dbReference type="Proteomes" id="UP001153709">
    <property type="component" value="Chromosome 1"/>
</dbReference>
<evidence type="ECO:0000259" key="7">
    <source>
        <dbReference type="Pfam" id="PF08168"/>
    </source>
</evidence>
<evidence type="ECO:0000256" key="2">
    <source>
        <dbReference type="ARBA" id="ARBA00022552"/>
    </source>
</evidence>
<keyword evidence="6" id="KW-0539">Nucleus</keyword>
<dbReference type="OrthoDB" id="6502630at2759"/>
<protein>
    <recommendedName>
        <fullName evidence="11">Nucleolar protein 11</fullName>
    </recommendedName>
</protein>
<keyword evidence="5" id="KW-0804">Transcription</keyword>
<dbReference type="InterPro" id="IPR048897">
    <property type="entry name" value="Nol11_C"/>
</dbReference>
<dbReference type="EMBL" id="OU898276">
    <property type="protein sequence ID" value="CAG9826205.1"/>
    <property type="molecule type" value="Genomic_DNA"/>
</dbReference>
<dbReference type="GO" id="GO:0005730">
    <property type="term" value="C:nucleolus"/>
    <property type="evidence" value="ECO:0007669"/>
    <property type="project" value="UniProtKB-SubCell"/>
</dbReference>
<sequence>MAKLGSFYSLCPLIDNKGILDVSNDFEEGVVLVTLGKNIASRYKVSNQRQITCWRTKEKFSSPVLYDKRKNQYVAVFNQTHIKFWNLDDSLDKSKKYKFIKPIHTILNIGNNYLILFQNGYLHDLNDAIENRKSLILPTTDVTQIDHVLYKEVNNYIYIGLISGNSFYWTIYMEGSQKYSKIELSRDGLAVRGYMLHAMGNIPYLFTLWSDGSIFAKSLENEKSSEHDLGELYTIVDSVSSKHFVAMVSLDENYIGLYGANTNEEGAMLAIYNLQFKVTQSKQPFKLFTTNTKIWILESSILLPVGQNLAVVPFHLETEQLAALVGSHKELQNNLDADIKVVHELNVTSWDGKQLTNNLPADLKTKLEQYINQGLSENIIFEELLPEIIKQKDLDLLYLLLRHFSDIHEKYLVQILNYALEIKNSKLINTVIARSFSEVLILPYLRSDLSTDKVLGLLEHIQSTWSINKTLKGLNFVETHAKFLEWSCVLIDANYQKIVLSNDKVFLDTLIKIDELVKNYLESLNYLKAVEPLLSNFKKNKTVNRCTVVDNLRYSIEQISLY</sequence>
<gene>
    <name evidence="9" type="ORF">DIABBA_LOCUS344</name>
</gene>
<accession>A0A9N9SNJ7</accession>
<evidence type="ECO:0000313" key="10">
    <source>
        <dbReference type="Proteomes" id="UP001153709"/>
    </source>
</evidence>
<dbReference type="GO" id="GO:0003723">
    <property type="term" value="F:RNA binding"/>
    <property type="evidence" value="ECO:0007669"/>
    <property type="project" value="TreeGrafter"/>
</dbReference>
<feature type="domain" description="Nucleolar protein 11 N-terminal" evidence="7">
    <location>
        <begin position="1"/>
        <end position="314"/>
    </location>
</feature>
<evidence type="ECO:0000256" key="3">
    <source>
        <dbReference type="ARBA" id="ARBA00023015"/>
    </source>
</evidence>
<evidence type="ECO:0000256" key="6">
    <source>
        <dbReference type="ARBA" id="ARBA00023242"/>
    </source>
</evidence>
<keyword evidence="10" id="KW-1185">Reference proteome</keyword>
<evidence type="ECO:0000256" key="5">
    <source>
        <dbReference type="ARBA" id="ARBA00023163"/>
    </source>
</evidence>
<name>A0A9N9SNJ7_DIABA</name>
<evidence type="ECO:0000259" key="8">
    <source>
        <dbReference type="Pfam" id="PF20998"/>
    </source>
</evidence>
<evidence type="ECO:0000256" key="4">
    <source>
        <dbReference type="ARBA" id="ARBA00023159"/>
    </source>
</evidence>
<evidence type="ECO:0000313" key="9">
    <source>
        <dbReference type="EMBL" id="CAG9826205.1"/>
    </source>
</evidence>
<organism evidence="9 10">
    <name type="scientific">Diabrotica balteata</name>
    <name type="common">Banded cucumber beetle</name>
    <dbReference type="NCBI Taxonomy" id="107213"/>
    <lineage>
        <taxon>Eukaryota</taxon>
        <taxon>Metazoa</taxon>
        <taxon>Ecdysozoa</taxon>
        <taxon>Arthropoda</taxon>
        <taxon>Hexapoda</taxon>
        <taxon>Insecta</taxon>
        <taxon>Pterygota</taxon>
        <taxon>Neoptera</taxon>
        <taxon>Endopterygota</taxon>
        <taxon>Coleoptera</taxon>
        <taxon>Polyphaga</taxon>
        <taxon>Cucujiformia</taxon>
        <taxon>Chrysomeloidea</taxon>
        <taxon>Chrysomelidae</taxon>
        <taxon>Galerucinae</taxon>
        <taxon>Diabroticina</taxon>
        <taxon>Diabroticites</taxon>
        <taxon>Diabrotica</taxon>
    </lineage>
</organism>
<feature type="domain" description="Nucleolar protein 11 C-terminal" evidence="8">
    <location>
        <begin position="364"/>
        <end position="562"/>
    </location>
</feature>
<dbReference type="AlphaFoldDB" id="A0A9N9SNJ7"/>
<dbReference type="PANTHER" id="PTHR15633">
    <property type="entry name" value="NUCLEOLAR PROTEIN 11"/>
    <property type="match status" value="1"/>
</dbReference>
<dbReference type="Pfam" id="PF08168">
    <property type="entry name" value="NOL11_N"/>
    <property type="match status" value="1"/>
</dbReference>
<proteinExistence type="predicted"/>
<dbReference type="Pfam" id="PF20998">
    <property type="entry name" value="Nol11_C"/>
    <property type="match status" value="1"/>
</dbReference>
<reference evidence="9" key="1">
    <citation type="submission" date="2022-01" db="EMBL/GenBank/DDBJ databases">
        <authorList>
            <person name="King R."/>
        </authorList>
    </citation>
    <scope>NUCLEOTIDE SEQUENCE</scope>
</reference>
<keyword evidence="4" id="KW-0010">Activator</keyword>